<dbReference type="GO" id="GO:0051537">
    <property type="term" value="F:2 iron, 2 sulfur cluster binding"/>
    <property type="evidence" value="ECO:0007669"/>
    <property type="project" value="UniProtKB-KW"/>
</dbReference>
<evidence type="ECO:0000256" key="2">
    <source>
        <dbReference type="ARBA" id="ARBA00022630"/>
    </source>
</evidence>
<keyword evidence="14" id="KW-1185">Reference proteome</keyword>
<dbReference type="Pfam" id="PF00175">
    <property type="entry name" value="NAD_binding_1"/>
    <property type="match status" value="1"/>
</dbReference>
<dbReference type="GO" id="GO:0006629">
    <property type="term" value="P:lipid metabolic process"/>
    <property type="evidence" value="ECO:0007669"/>
    <property type="project" value="InterPro"/>
</dbReference>
<dbReference type="Gene3D" id="3.40.50.80">
    <property type="entry name" value="Nucleotide-binding domain of ferredoxin-NADP reductase (FNR) module"/>
    <property type="match status" value="1"/>
</dbReference>
<keyword evidence="8" id="KW-0411">Iron-sulfur</keyword>
<evidence type="ECO:0000256" key="5">
    <source>
        <dbReference type="ARBA" id="ARBA00022827"/>
    </source>
</evidence>
<evidence type="ECO:0000313" key="14">
    <source>
        <dbReference type="Proteomes" id="UP000199622"/>
    </source>
</evidence>
<dbReference type="STRING" id="208445.SAMN04489727_7387"/>
<evidence type="ECO:0000256" key="10">
    <source>
        <dbReference type="SAM" id="Phobius"/>
    </source>
</evidence>
<gene>
    <name evidence="13" type="ORF">SAMN04489727_7387</name>
</gene>
<dbReference type="InterPro" id="IPR039261">
    <property type="entry name" value="FNR_nucleotide-bd"/>
</dbReference>
<dbReference type="InterPro" id="IPR005804">
    <property type="entry name" value="FA_desaturase_dom"/>
</dbReference>
<dbReference type="GO" id="GO:0050660">
    <property type="term" value="F:flavin adenine dinucleotide binding"/>
    <property type="evidence" value="ECO:0007669"/>
    <property type="project" value="TreeGrafter"/>
</dbReference>
<keyword evidence="10" id="KW-0812">Transmembrane</keyword>
<dbReference type="InterPro" id="IPR001041">
    <property type="entry name" value="2Fe-2S_ferredoxin-type"/>
</dbReference>
<keyword evidence="6" id="KW-0560">Oxidoreductase</keyword>
<evidence type="ECO:0000256" key="9">
    <source>
        <dbReference type="SAM" id="MobiDB-lite"/>
    </source>
</evidence>
<keyword evidence="2" id="KW-0285">Flavoprotein</keyword>
<dbReference type="SUPFAM" id="SSF63380">
    <property type="entry name" value="Riboflavin synthase domain-like"/>
    <property type="match status" value="1"/>
</dbReference>
<evidence type="ECO:0000256" key="3">
    <source>
        <dbReference type="ARBA" id="ARBA00022714"/>
    </source>
</evidence>
<evidence type="ECO:0000256" key="8">
    <source>
        <dbReference type="ARBA" id="ARBA00023014"/>
    </source>
</evidence>
<evidence type="ECO:0000256" key="1">
    <source>
        <dbReference type="ARBA" id="ARBA00001974"/>
    </source>
</evidence>
<feature type="transmembrane region" description="Helical" evidence="10">
    <location>
        <begin position="43"/>
        <end position="66"/>
    </location>
</feature>
<dbReference type="PROSITE" id="PS00197">
    <property type="entry name" value="2FE2S_FER_1"/>
    <property type="match status" value="1"/>
</dbReference>
<dbReference type="PROSITE" id="PS51085">
    <property type="entry name" value="2FE2S_FER_2"/>
    <property type="match status" value="1"/>
</dbReference>
<reference evidence="14" key="1">
    <citation type="submission" date="2016-10" db="EMBL/GenBank/DDBJ databases">
        <authorList>
            <person name="Varghese N."/>
            <person name="Submissions S."/>
        </authorList>
    </citation>
    <scope>NUCLEOTIDE SEQUENCE [LARGE SCALE GENOMIC DNA]</scope>
    <source>
        <strain evidence="14">DSM 44544</strain>
    </source>
</reference>
<dbReference type="PANTHER" id="PTHR47354">
    <property type="entry name" value="NADH OXIDOREDUCTASE HCR"/>
    <property type="match status" value="1"/>
</dbReference>
<keyword evidence="3" id="KW-0001">2Fe-2S</keyword>
<evidence type="ECO:0000313" key="13">
    <source>
        <dbReference type="EMBL" id="SED31936.1"/>
    </source>
</evidence>
<feature type="compositionally biased region" description="Low complexity" evidence="9">
    <location>
        <begin position="18"/>
        <end position="30"/>
    </location>
</feature>
<evidence type="ECO:0000256" key="7">
    <source>
        <dbReference type="ARBA" id="ARBA00023004"/>
    </source>
</evidence>
<name>A0A1H4ZNY9_9PSEU</name>
<protein>
    <submittedName>
        <fullName evidence="13">Ferredoxin-NADP reductase</fullName>
    </submittedName>
</protein>
<evidence type="ECO:0000256" key="6">
    <source>
        <dbReference type="ARBA" id="ARBA00023002"/>
    </source>
</evidence>
<dbReference type="InterPro" id="IPR008333">
    <property type="entry name" value="Cbr1-like_FAD-bd_dom"/>
</dbReference>
<feature type="transmembrane region" description="Helical" evidence="10">
    <location>
        <begin position="111"/>
        <end position="128"/>
    </location>
</feature>
<evidence type="ECO:0000256" key="4">
    <source>
        <dbReference type="ARBA" id="ARBA00022723"/>
    </source>
</evidence>
<dbReference type="AlphaFoldDB" id="A0A1H4ZNY9"/>
<keyword evidence="10" id="KW-1133">Transmembrane helix</keyword>
<accession>A0A1H4ZNY9</accession>
<dbReference type="InterPro" id="IPR001433">
    <property type="entry name" value="OxRdtase_FAD/NAD-bd"/>
</dbReference>
<dbReference type="Pfam" id="PF00487">
    <property type="entry name" value="FA_desaturase"/>
    <property type="match status" value="1"/>
</dbReference>
<feature type="domain" description="2Fe-2S ferredoxin-type" evidence="11">
    <location>
        <begin position="621"/>
        <end position="711"/>
    </location>
</feature>
<dbReference type="EMBL" id="FNSO01000004">
    <property type="protein sequence ID" value="SED31936.1"/>
    <property type="molecule type" value="Genomic_DNA"/>
</dbReference>
<dbReference type="RefSeq" id="WP_167384860.1">
    <property type="nucleotide sequence ID" value="NZ_FNSO01000004.1"/>
</dbReference>
<dbReference type="SUPFAM" id="SSF52343">
    <property type="entry name" value="Ferredoxin reductase-like, C-terminal NADP-linked domain"/>
    <property type="match status" value="1"/>
</dbReference>
<feature type="domain" description="FAD-binding FR-type" evidence="12">
    <location>
        <begin position="344"/>
        <end position="448"/>
    </location>
</feature>
<dbReference type="SUPFAM" id="SSF54292">
    <property type="entry name" value="2Fe-2S ferredoxin-like"/>
    <property type="match status" value="1"/>
</dbReference>
<dbReference type="GO" id="GO:0016491">
    <property type="term" value="F:oxidoreductase activity"/>
    <property type="evidence" value="ECO:0007669"/>
    <property type="project" value="UniProtKB-KW"/>
</dbReference>
<dbReference type="Pfam" id="PF00970">
    <property type="entry name" value="FAD_binding_6"/>
    <property type="match status" value="1"/>
</dbReference>
<feature type="transmembrane region" description="Helical" evidence="10">
    <location>
        <begin position="184"/>
        <end position="202"/>
    </location>
</feature>
<dbReference type="Gene3D" id="3.10.20.30">
    <property type="match status" value="1"/>
</dbReference>
<comment type="cofactor">
    <cofactor evidence="1">
        <name>FAD</name>
        <dbReference type="ChEBI" id="CHEBI:57692"/>
    </cofactor>
</comment>
<organism evidence="13 14">
    <name type="scientific">Amycolatopsis tolypomycina</name>
    <dbReference type="NCBI Taxonomy" id="208445"/>
    <lineage>
        <taxon>Bacteria</taxon>
        <taxon>Bacillati</taxon>
        <taxon>Actinomycetota</taxon>
        <taxon>Actinomycetes</taxon>
        <taxon>Pseudonocardiales</taxon>
        <taxon>Pseudonocardiaceae</taxon>
        <taxon>Amycolatopsis</taxon>
    </lineage>
</organism>
<feature type="region of interest" description="Disordered" evidence="9">
    <location>
        <begin position="1"/>
        <end position="30"/>
    </location>
</feature>
<dbReference type="InterPro" id="IPR036010">
    <property type="entry name" value="2Fe-2S_ferredoxin-like_sf"/>
</dbReference>
<dbReference type="InterPro" id="IPR006058">
    <property type="entry name" value="2Fe2S_fd_BS"/>
</dbReference>
<dbReference type="InterPro" id="IPR017938">
    <property type="entry name" value="Riboflavin_synthase-like_b-brl"/>
</dbReference>
<dbReference type="Pfam" id="PF00111">
    <property type="entry name" value="Fer2"/>
    <property type="match status" value="1"/>
</dbReference>
<dbReference type="PROSITE" id="PS51384">
    <property type="entry name" value="FAD_FR"/>
    <property type="match status" value="1"/>
</dbReference>
<dbReference type="InterPro" id="IPR050415">
    <property type="entry name" value="MRET"/>
</dbReference>
<feature type="transmembrane region" description="Helical" evidence="10">
    <location>
        <begin position="73"/>
        <end position="91"/>
    </location>
</feature>
<keyword evidence="5" id="KW-0274">FAD</keyword>
<dbReference type="GO" id="GO:0046872">
    <property type="term" value="F:metal ion binding"/>
    <property type="evidence" value="ECO:0007669"/>
    <property type="project" value="UniProtKB-KW"/>
</dbReference>
<dbReference type="Gene3D" id="2.40.30.10">
    <property type="entry name" value="Translation factors"/>
    <property type="match status" value="1"/>
</dbReference>
<dbReference type="Proteomes" id="UP000199622">
    <property type="component" value="Unassembled WGS sequence"/>
</dbReference>
<dbReference type="InterPro" id="IPR017927">
    <property type="entry name" value="FAD-bd_FR_type"/>
</dbReference>
<dbReference type="CDD" id="cd00207">
    <property type="entry name" value="fer2"/>
    <property type="match status" value="1"/>
</dbReference>
<evidence type="ECO:0000259" key="12">
    <source>
        <dbReference type="PROSITE" id="PS51384"/>
    </source>
</evidence>
<evidence type="ECO:0000259" key="11">
    <source>
        <dbReference type="PROSITE" id="PS51085"/>
    </source>
</evidence>
<proteinExistence type="predicted"/>
<dbReference type="InterPro" id="IPR012675">
    <property type="entry name" value="Beta-grasp_dom_sf"/>
</dbReference>
<sequence>MPVVDTPPRGSRTSEIPSSSTTAAAGAPVPRAVPSPRIPLPRISVPTLLLFAGGAALWGAATWLLLTGIAPPVYTVPLHAIVTFTMFTVAHESAHHAAGKLTWVNEVLGRLAMPFVAVYAAFPLLRFVHSEHHRNTNADSHTDPDAWTSQGAWWSLPFRWLTIDFWYARFYTVRARHRPAAERAESVVLLSLAFAAAATLVACGHGRELLLGYVLPQRIGLAVLAWWFDWLPHHGLPAAKPRDKFGTTRVRVGLEWLMTPMMLFQNYHLVHHLHPAVPFYRYLRAWKDNRDAYLARDVPIITAWGRELTPAEYRAWRRLAGDLGEAEPCPGLPCPEPPGPRPPSRFHRLRVREVRPLTADAVAITLTVPPQLAAEFRFTPGQHVAVRAVVEGRPVRRTYSICAPAGAGELRIAVKRRPGGAFSGFATTALAAGDFLDVLPPSGAFTLTPDPARTAHYVALAAGSGITPVLSILVSALDAEPHSRATLLYVNTSGATTLFAAELSALAQRFGGRLHVVHYRTDERDPDLHAHRPRHFDAVGEALAISHERYQRGRLDGTRLRALLQNRLHPAKVDEWFLCGPRGLLELARRTLADADVPEENVHFELFRGAAPPPGPAGTPSRVAVTLGGTTTCVTAEAGETVLDAALRAGYQVPYSCTGGACGTCRATLLSGQVDMDVRYALTEDDVAASRILTCRSRATTPEVAVDYDRR</sequence>
<dbReference type="PANTHER" id="PTHR47354:SF8">
    <property type="entry name" value="1,2-PHENYLACETYL-COA EPOXIDASE, SUBUNIT E"/>
    <property type="match status" value="1"/>
</dbReference>
<keyword evidence="10" id="KW-0472">Membrane</keyword>
<keyword evidence="7" id="KW-0408">Iron</keyword>
<keyword evidence="4" id="KW-0479">Metal-binding</keyword>
<dbReference type="CDD" id="cd06214">
    <property type="entry name" value="PA_degradation_oxidoreductase_like"/>
    <property type="match status" value="1"/>
</dbReference>